<gene>
    <name evidence="2" type="ORF">J2800_004166</name>
</gene>
<name>A0ABU1N4Q0_9CAUL</name>
<keyword evidence="1" id="KW-0732">Signal</keyword>
<dbReference type="SUPFAM" id="SSF56935">
    <property type="entry name" value="Porins"/>
    <property type="match status" value="1"/>
</dbReference>
<evidence type="ECO:0000313" key="2">
    <source>
        <dbReference type="EMBL" id="MDR6533404.1"/>
    </source>
</evidence>
<comment type="caution">
    <text evidence="2">The sequence shown here is derived from an EMBL/GenBank/DDBJ whole genome shotgun (WGS) entry which is preliminary data.</text>
</comment>
<evidence type="ECO:0000313" key="3">
    <source>
        <dbReference type="Proteomes" id="UP001262754"/>
    </source>
</evidence>
<keyword evidence="3" id="KW-1185">Reference proteome</keyword>
<dbReference type="Proteomes" id="UP001262754">
    <property type="component" value="Unassembled WGS sequence"/>
</dbReference>
<sequence length="254" mass="26423">MKTQLFAAAAVLALAVSAPAFAQNVGSIGAAVNYGDVKATGIDADGTSVKVDGNVAIPTGAWTVTVNGNVSVNDNDISDETVASTAAHATTLVAGDTVRVGGFAALSRPSNDTLWAVGAEASKYFDKVTLNGLVAYGQSNDLDADLYAVRGEARYFVSDDFRLDAGAGYSKLDADAGLEADIWDVNVGGEYKFANTGWSTFGKYTHTESKDLADLNAEAVKVGFRYTFGGSLKTRDRSGADLIDADTLFGFGVR</sequence>
<feature type="signal peptide" evidence="1">
    <location>
        <begin position="1"/>
        <end position="22"/>
    </location>
</feature>
<evidence type="ECO:0000256" key="1">
    <source>
        <dbReference type="SAM" id="SignalP"/>
    </source>
</evidence>
<organism evidence="2 3">
    <name type="scientific">Caulobacter rhizosphaerae</name>
    <dbReference type="NCBI Taxonomy" id="2010972"/>
    <lineage>
        <taxon>Bacteria</taxon>
        <taxon>Pseudomonadati</taxon>
        <taxon>Pseudomonadota</taxon>
        <taxon>Alphaproteobacteria</taxon>
        <taxon>Caulobacterales</taxon>
        <taxon>Caulobacteraceae</taxon>
        <taxon>Caulobacter</taxon>
    </lineage>
</organism>
<accession>A0ABU1N4Q0</accession>
<reference evidence="2 3" key="1">
    <citation type="submission" date="2023-07" db="EMBL/GenBank/DDBJ databases">
        <title>Sorghum-associated microbial communities from plants grown in Nebraska, USA.</title>
        <authorList>
            <person name="Schachtman D."/>
        </authorList>
    </citation>
    <scope>NUCLEOTIDE SEQUENCE [LARGE SCALE GENOMIC DNA]</scope>
    <source>
        <strain evidence="2 3">DS2154</strain>
    </source>
</reference>
<proteinExistence type="predicted"/>
<feature type="chain" id="PRO_5045449947" description="Outer membrane protein with beta-barrel domain" evidence="1">
    <location>
        <begin position="23"/>
        <end position="254"/>
    </location>
</feature>
<evidence type="ECO:0008006" key="4">
    <source>
        <dbReference type="Google" id="ProtNLM"/>
    </source>
</evidence>
<dbReference type="EMBL" id="JAVDRL010000012">
    <property type="protein sequence ID" value="MDR6533404.1"/>
    <property type="molecule type" value="Genomic_DNA"/>
</dbReference>
<protein>
    <recommendedName>
        <fullName evidence="4">Outer membrane protein with beta-barrel domain</fullName>
    </recommendedName>
</protein>
<dbReference type="RefSeq" id="WP_056759347.1">
    <property type="nucleotide sequence ID" value="NZ_BMLD01000001.1"/>
</dbReference>